<gene>
    <name evidence="2" type="ORF">CGL51_04615</name>
    <name evidence="1" type="ORF">CGL52_11690</name>
</gene>
<protein>
    <submittedName>
        <fullName evidence="1">Uncharacterized protein</fullName>
    </submittedName>
</protein>
<dbReference type="AlphaFoldDB" id="A0A371QZD4"/>
<evidence type="ECO:0000313" key="3">
    <source>
        <dbReference type="Proteomes" id="UP000256877"/>
    </source>
</evidence>
<evidence type="ECO:0000313" key="2">
    <source>
        <dbReference type="EMBL" id="RFA96796.1"/>
    </source>
</evidence>
<evidence type="ECO:0000313" key="4">
    <source>
        <dbReference type="Proteomes" id="UP000257123"/>
    </source>
</evidence>
<name>A0A371QZD4_9CREN</name>
<dbReference type="Proteomes" id="UP000257123">
    <property type="component" value="Unassembled WGS sequence"/>
</dbReference>
<dbReference type="EMBL" id="NMUE01000010">
    <property type="protein sequence ID" value="RFA96796.1"/>
    <property type="molecule type" value="Genomic_DNA"/>
</dbReference>
<dbReference type="RefSeq" id="WP_116420861.1">
    <property type="nucleotide sequence ID" value="NZ_NMUE01000010.1"/>
</dbReference>
<evidence type="ECO:0000313" key="1">
    <source>
        <dbReference type="EMBL" id="RFA96063.1"/>
    </source>
</evidence>
<sequence>MSSRKVLRMSKIRMPSKVNRYLYAALLALLITALAVSMYVIAATGISPVTIEREGPATPHYLAPKKSPKTNKAPFADKEVVDMVRETAERAVPGGRLIAAYKHDDENITAVVLRGDQLYGVEMSVNKSVKVRRVIKGSERLFDVVREEKSINTTEGVNATLITAVSIYEVTIPTNKGDIYLYKVIGQIGRRSESHSFGVVTIYDGTAVVAYFTNFLPNEMIVVAAGLWIIDAGRAVLYLEDRSYTDSSGPVDLCSFTSSANYNEYAGGVKASAVYAMLIGPTTRKAQLTAWLTYDKYLNAYPDGHANTWVSTGFGCVSWP</sequence>
<comment type="caution">
    <text evidence="1">The sequence shown here is derived from an EMBL/GenBank/DDBJ whole genome shotgun (WGS) entry which is preliminary data.</text>
</comment>
<accession>A0A371QZD4</accession>
<proteinExistence type="predicted"/>
<dbReference type="Proteomes" id="UP000256877">
    <property type="component" value="Unassembled WGS sequence"/>
</dbReference>
<organism evidence="1 3">
    <name type="scientific">Pyrobaculum aerophilum</name>
    <dbReference type="NCBI Taxonomy" id="13773"/>
    <lineage>
        <taxon>Archaea</taxon>
        <taxon>Thermoproteota</taxon>
        <taxon>Thermoprotei</taxon>
        <taxon>Thermoproteales</taxon>
        <taxon>Thermoproteaceae</taxon>
        <taxon>Pyrobaculum</taxon>
    </lineage>
</organism>
<dbReference type="EMBL" id="NMUF01000044">
    <property type="protein sequence ID" value="RFA96063.1"/>
    <property type="molecule type" value="Genomic_DNA"/>
</dbReference>
<reference evidence="3 4" key="1">
    <citation type="submission" date="2017-07" db="EMBL/GenBank/DDBJ databases">
        <title>Draft genome sequence of aerobic hyperthermophilic archaea, Pyrobaculum aerophilum YKB31 and YKB32.</title>
        <authorList>
            <person name="Mochizuki T."/>
            <person name="Berliner A.J."/>
            <person name="Yoshida-Takashima Y."/>
            <person name="Takaki Y."/>
            <person name="Nunoura T."/>
            <person name="Takai K."/>
        </authorList>
    </citation>
    <scope>NUCLEOTIDE SEQUENCE [LARGE SCALE GENOMIC DNA]</scope>
    <source>
        <strain evidence="2 4">YKB31</strain>
        <strain evidence="1 3">YKB32</strain>
    </source>
</reference>